<dbReference type="EMBL" id="DVHU01000079">
    <property type="protein sequence ID" value="HIR93497.1"/>
    <property type="molecule type" value="Genomic_DNA"/>
</dbReference>
<dbReference type="NCBIfam" id="TIGR03262">
    <property type="entry name" value="PhnU2"/>
    <property type="match status" value="1"/>
</dbReference>
<evidence type="ECO:0000256" key="5">
    <source>
        <dbReference type="RuleBase" id="RU363032"/>
    </source>
</evidence>
<feature type="transmembrane region" description="Helical" evidence="5">
    <location>
        <begin position="12"/>
        <end position="37"/>
    </location>
</feature>
<gene>
    <name evidence="7" type="ORF">IAB98_08790</name>
</gene>
<feature type="transmembrane region" description="Helical" evidence="5">
    <location>
        <begin position="191"/>
        <end position="213"/>
    </location>
</feature>
<evidence type="ECO:0000256" key="3">
    <source>
        <dbReference type="ARBA" id="ARBA00022989"/>
    </source>
</evidence>
<dbReference type="PANTHER" id="PTHR43496">
    <property type="entry name" value="PROTEIN LPLB"/>
    <property type="match status" value="1"/>
</dbReference>
<sequence length="572" mass="62674">MKKFRDMKLYRNPANVFMICMTLVLVIILICPLAALFSKAFLTASGDFAGLENYVKYFSTPALSVSIKNTMVVSCAAAVLGTLLGFLYAYGLTRTKIKGKTFFRYVAMIPLFLPTVVHGLSLVYLFGKQGMITGLGWDIGLYGRTGIILSEIIYTFPQAFLMFSIALNYADGRLYEAAETMGCGALKKFTHITLPSVKYTLINSLFVCFTLAFTDFGAPKVLGGNYNVLATDIYKQVAGQFNMNMGAVVGTLLLIPAVISFGVDRVTSGKNSEGISSKAQALKIKESKTRDGVFYLICGGISLCLLGLVAVLFVGAFTKYYPYDMGFTLENFKFNPSTGGFQSFLNSIGMSLLTAVVGTVFVFVYAYFIERGKCNRIFKNTGRMLSSLPLALPGMVIGLGFIFFFNQKDNPLNFIYGTVIILVLANIVHFYSVPFVTASGALKKLDKEYENVADSLKIPAWKTFCQVVVPLSLPAVLEIFMYYFMNSMVTVSAVVFLYSAQFKIASIAITHMEEAGDIAQAAAMSLLILLINVAARGLYEVCRRLSTRERGAREGAGKARVHLFKGKVQGSL</sequence>
<dbReference type="GO" id="GO:0005886">
    <property type="term" value="C:plasma membrane"/>
    <property type="evidence" value="ECO:0007669"/>
    <property type="project" value="UniProtKB-SubCell"/>
</dbReference>
<dbReference type="PANTHER" id="PTHR43496:SF1">
    <property type="entry name" value="POLYGALACTURONAN_RHAMNOGALACTURONAN TRANSPORT SYSTEM PERMEASE PROTEIN YTEP"/>
    <property type="match status" value="1"/>
</dbReference>
<dbReference type="AlphaFoldDB" id="A0A9D1EK89"/>
<feature type="domain" description="ABC transmembrane type-1" evidence="6">
    <location>
        <begin position="344"/>
        <end position="539"/>
    </location>
</feature>
<dbReference type="Pfam" id="PF00528">
    <property type="entry name" value="BPD_transp_1"/>
    <property type="match status" value="2"/>
</dbReference>
<dbReference type="InterPro" id="IPR017664">
    <property type="entry name" value="AminoethylPonate_ABC_perm-1"/>
</dbReference>
<feature type="transmembrane region" description="Helical" evidence="5">
    <location>
        <begin position="518"/>
        <end position="539"/>
    </location>
</feature>
<feature type="transmembrane region" description="Helical" evidence="5">
    <location>
        <begin position="147"/>
        <end position="170"/>
    </location>
</feature>
<feature type="transmembrane region" description="Helical" evidence="5">
    <location>
        <begin position="245"/>
        <end position="263"/>
    </location>
</feature>
<dbReference type="InterPro" id="IPR000515">
    <property type="entry name" value="MetI-like"/>
</dbReference>
<evidence type="ECO:0000313" key="8">
    <source>
        <dbReference type="Proteomes" id="UP000886841"/>
    </source>
</evidence>
<dbReference type="PROSITE" id="PS50928">
    <property type="entry name" value="ABC_TM1"/>
    <property type="match status" value="2"/>
</dbReference>
<feature type="transmembrane region" description="Helical" evidence="5">
    <location>
        <begin position="344"/>
        <end position="368"/>
    </location>
</feature>
<feature type="transmembrane region" description="Helical" evidence="5">
    <location>
        <begin position="102"/>
        <end position="127"/>
    </location>
</feature>
<dbReference type="Proteomes" id="UP000886841">
    <property type="component" value="Unassembled WGS sequence"/>
</dbReference>
<comment type="similarity">
    <text evidence="5">Belongs to the binding-protein-dependent transport system permease family.</text>
</comment>
<reference evidence="7" key="1">
    <citation type="submission" date="2020-10" db="EMBL/GenBank/DDBJ databases">
        <authorList>
            <person name="Gilroy R."/>
        </authorList>
    </citation>
    <scope>NUCLEOTIDE SEQUENCE</scope>
    <source>
        <strain evidence="7">ChiSxjej1B13-7041</strain>
    </source>
</reference>
<dbReference type="GO" id="GO:0055085">
    <property type="term" value="P:transmembrane transport"/>
    <property type="evidence" value="ECO:0007669"/>
    <property type="project" value="InterPro"/>
</dbReference>
<evidence type="ECO:0000256" key="4">
    <source>
        <dbReference type="ARBA" id="ARBA00023136"/>
    </source>
</evidence>
<evidence type="ECO:0000313" key="7">
    <source>
        <dbReference type="EMBL" id="HIR93497.1"/>
    </source>
</evidence>
<keyword evidence="3 5" id="KW-1133">Transmembrane helix</keyword>
<dbReference type="CDD" id="cd06261">
    <property type="entry name" value="TM_PBP2"/>
    <property type="match status" value="2"/>
</dbReference>
<accession>A0A9D1EK89</accession>
<evidence type="ECO:0000256" key="1">
    <source>
        <dbReference type="ARBA" id="ARBA00004141"/>
    </source>
</evidence>
<keyword evidence="4 5" id="KW-0472">Membrane</keyword>
<feature type="domain" description="ABC transmembrane type-1" evidence="6">
    <location>
        <begin position="67"/>
        <end position="264"/>
    </location>
</feature>
<dbReference type="InterPro" id="IPR035906">
    <property type="entry name" value="MetI-like_sf"/>
</dbReference>
<keyword evidence="2 5" id="KW-0812">Transmembrane</keyword>
<feature type="transmembrane region" description="Helical" evidence="5">
    <location>
        <begin position="71"/>
        <end position="90"/>
    </location>
</feature>
<feature type="transmembrane region" description="Helical" evidence="5">
    <location>
        <begin position="480"/>
        <end position="498"/>
    </location>
</feature>
<feature type="transmembrane region" description="Helical" evidence="5">
    <location>
        <begin position="413"/>
        <end position="437"/>
    </location>
</feature>
<evidence type="ECO:0000259" key="6">
    <source>
        <dbReference type="PROSITE" id="PS50928"/>
    </source>
</evidence>
<dbReference type="SUPFAM" id="SSF161098">
    <property type="entry name" value="MetI-like"/>
    <property type="match status" value="2"/>
</dbReference>
<comment type="caution">
    <text evidence="7">The sequence shown here is derived from an EMBL/GenBank/DDBJ whole genome shotgun (WGS) entry which is preliminary data.</text>
</comment>
<feature type="transmembrane region" description="Helical" evidence="5">
    <location>
        <begin position="388"/>
        <end position="407"/>
    </location>
</feature>
<organism evidence="7 8">
    <name type="scientific">Candidatus Egerieimonas intestinavium</name>
    <dbReference type="NCBI Taxonomy" id="2840777"/>
    <lineage>
        <taxon>Bacteria</taxon>
        <taxon>Bacillati</taxon>
        <taxon>Bacillota</taxon>
        <taxon>Clostridia</taxon>
        <taxon>Lachnospirales</taxon>
        <taxon>Lachnospiraceae</taxon>
        <taxon>Lachnospiraceae incertae sedis</taxon>
        <taxon>Candidatus Egerieimonas</taxon>
    </lineage>
</organism>
<name>A0A9D1EK89_9FIRM</name>
<comment type="subcellular location">
    <subcellularLocation>
        <location evidence="5">Cell membrane</location>
        <topology evidence="5">Multi-pass membrane protein</topology>
    </subcellularLocation>
    <subcellularLocation>
        <location evidence="1">Membrane</location>
        <topology evidence="1">Multi-pass membrane protein</topology>
    </subcellularLocation>
</comment>
<feature type="transmembrane region" description="Helical" evidence="5">
    <location>
        <begin position="293"/>
        <end position="317"/>
    </location>
</feature>
<protein>
    <submittedName>
        <fullName evidence="7">2-aminoethylphosphonate ABC transporter permease subunit</fullName>
    </submittedName>
</protein>
<dbReference type="Gene3D" id="1.10.3720.10">
    <property type="entry name" value="MetI-like"/>
    <property type="match status" value="2"/>
</dbReference>
<evidence type="ECO:0000256" key="2">
    <source>
        <dbReference type="ARBA" id="ARBA00022692"/>
    </source>
</evidence>
<keyword evidence="5" id="KW-0813">Transport</keyword>
<reference evidence="7" key="2">
    <citation type="journal article" date="2021" name="PeerJ">
        <title>Extensive microbial diversity within the chicken gut microbiome revealed by metagenomics and culture.</title>
        <authorList>
            <person name="Gilroy R."/>
            <person name="Ravi A."/>
            <person name="Getino M."/>
            <person name="Pursley I."/>
            <person name="Horton D.L."/>
            <person name="Alikhan N.F."/>
            <person name="Baker D."/>
            <person name="Gharbi K."/>
            <person name="Hall N."/>
            <person name="Watson M."/>
            <person name="Adriaenssens E.M."/>
            <person name="Foster-Nyarko E."/>
            <person name="Jarju S."/>
            <person name="Secka A."/>
            <person name="Antonio M."/>
            <person name="Oren A."/>
            <person name="Chaudhuri R.R."/>
            <person name="La Ragione R."/>
            <person name="Hildebrand F."/>
            <person name="Pallen M.J."/>
        </authorList>
    </citation>
    <scope>NUCLEOTIDE SEQUENCE</scope>
    <source>
        <strain evidence="7">ChiSxjej1B13-7041</strain>
    </source>
</reference>
<proteinExistence type="inferred from homology"/>